<proteinExistence type="predicted"/>
<sequence length="105" mass="11921">MPWWIWLVLALFMLAMIIAGIVYAGVHGMHALKDVGGIGEQMGQKLAAMGEPDDSADRTEPVTFTQPLSVAQERYANAHAEVLTRKAAKRERHMQTWQQWKRFNN</sequence>
<protein>
    <recommendedName>
        <fullName evidence="4">Prolyl aminopeptidase</fullName>
    </recommendedName>
</protein>
<feature type="transmembrane region" description="Helical" evidence="1">
    <location>
        <begin position="6"/>
        <end position="26"/>
    </location>
</feature>
<organism evidence="2 3">
    <name type="scientific">Bifidobacterium colobi</name>
    <dbReference type="NCBI Taxonomy" id="2809026"/>
    <lineage>
        <taxon>Bacteria</taxon>
        <taxon>Bacillati</taxon>
        <taxon>Actinomycetota</taxon>
        <taxon>Actinomycetes</taxon>
        <taxon>Bifidobacteriales</taxon>
        <taxon>Bifidobacteriaceae</taxon>
        <taxon>Bifidobacterium</taxon>
    </lineage>
</organism>
<reference evidence="2 3" key="1">
    <citation type="journal article" date="2021" name="Environ. Microbiol.">
        <title>Genetic insights into the dark matter of the mammalian gut microbiota through targeted genome reconstruction.</title>
        <authorList>
            <person name="Lugli G.A."/>
            <person name="Alessandri G."/>
            <person name="Milani C."/>
            <person name="Viappiani A."/>
            <person name="Fontana F."/>
            <person name="Tarracchini C."/>
            <person name="Mancabelli L."/>
            <person name="Argentini C."/>
            <person name="Ruiz L."/>
            <person name="Margolles A."/>
            <person name="van Sinderen D."/>
            <person name="Turroni F."/>
            <person name="Ventura M."/>
        </authorList>
    </citation>
    <scope>NUCLEOTIDE SEQUENCE [LARGE SCALE GENOMIC DNA]</scope>
    <source>
        <strain evidence="2 3">LC6</strain>
    </source>
</reference>
<comment type="caution">
    <text evidence="2">The sequence shown here is derived from an EMBL/GenBank/DDBJ whole genome shotgun (WGS) entry which is preliminary data.</text>
</comment>
<dbReference type="Proteomes" id="UP000711736">
    <property type="component" value="Unassembled WGS sequence"/>
</dbReference>
<dbReference type="RefSeq" id="WP_214376594.1">
    <property type="nucleotide sequence ID" value="NZ_JAFEJU010000004.1"/>
</dbReference>
<keyword evidence="1" id="KW-0812">Transmembrane</keyword>
<name>A0ABS5UW88_9BIFI</name>
<evidence type="ECO:0000313" key="3">
    <source>
        <dbReference type="Proteomes" id="UP000711736"/>
    </source>
</evidence>
<evidence type="ECO:0000313" key="2">
    <source>
        <dbReference type="EMBL" id="MBT1175386.1"/>
    </source>
</evidence>
<gene>
    <name evidence="2" type="ORF">JS530_07740</name>
</gene>
<evidence type="ECO:0008006" key="4">
    <source>
        <dbReference type="Google" id="ProtNLM"/>
    </source>
</evidence>
<keyword evidence="1" id="KW-1133">Transmembrane helix</keyword>
<evidence type="ECO:0000256" key="1">
    <source>
        <dbReference type="SAM" id="Phobius"/>
    </source>
</evidence>
<keyword evidence="3" id="KW-1185">Reference proteome</keyword>
<keyword evidence="1" id="KW-0472">Membrane</keyword>
<accession>A0ABS5UW88</accession>
<dbReference type="EMBL" id="JAFEJU010000004">
    <property type="protein sequence ID" value="MBT1175386.1"/>
    <property type="molecule type" value="Genomic_DNA"/>
</dbReference>